<comment type="caution">
    <text evidence="2">The sequence shown here is derived from an EMBL/GenBank/DDBJ whole genome shotgun (WGS) entry which is preliminary data.</text>
</comment>
<evidence type="ECO:0000313" key="2">
    <source>
        <dbReference type="EMBL" id="KAJ1080364.1"/>
    </source>
</evidence>
<protein>
    <submittedName>
        <fullName evidence="2">Uncharacterized protein</fullName>
    </submittedName>
</protein>
<proteinExistence type="predicted"/>
<evidence type="ECO:0000313" key="3">
    <source>
        <dbReference type="Proteomes" id="UP001066276"/>
    </source>
</evidence>
<dbReference type="Proteomes" id="UP001066276">
    <property type="component" value="Chromosome 12"/>
</dbReference>
<gene>
    <name evidence="2" type="ORF">NDU88_000581</name>
</gene>
<evidence type="ECO:0000256" key="1">
    <source>
        <dbReference type="SAM" id="MobiDB-lite"/>
    </source>
</evidence>
<organism evidence="2 3">
    <name type="scientific">Pleurodeles waltl</name>
    <name type="common">Iberian ribbed newt</name>
    <dbReference type="NCBI Taxonomy" id="8319"/>
    <lineage>
        <taxon>Eukaryota</taxon>
        <taxon>Metazoa</taxon>
        <taxon>Chordata</taxon>
        <taxon>Craniata</taxon>
        <taxon>Vertebrata</taxon>
        <taxon>Euteleostomi</taxon>
        <taxon>Amphibia</taxon>
        <taxon>Batrachia</taxon>
        <taxon>Caudata</taxon>
        <taxon>Salamandroidea</taxon>
        <taxon>Salamandridae</taxon>
        <taxon>Pleurodelinae</taxon>
        <taxon>Pleurodeles</taxon>
    </lineage>
</organism>
<feature type="region of interest" description="Disordered" evidence="1">
    <location>
        <begin position="56"/>
        <end position="105"/>
    </location>
</feature>
<feature type="compositionally biased region" description="Basic and acidic residues" evidence="1">
    <location>
        <begin position="70"/>
        <end position="83"/>
    </location>
</feature>
<dbReference type="EMBL" id="JANPWB010000016">
    <property type="protein sequence ID" value="KAJ1080364.1"/>
    <property type="molecule type" value="Genomic_DNA"/>
</dbReference>
<accession>A0AAV7KPS1</accession>
<name>A0AAV7KPS1_PLEWA</name>
<keyword evidence="3" id="KW-1185">Reference proteome</keyword>
<reference evidence="2" key="1">
    <citation type="journal article" date="2022" name="bioRxiv">
        <title>Sequencing and chromosome-scale assembly of the giantPleurodeles waltlgenome.</title>
        <authorList>
            <person name="Brown T."/>
            <person name="Elewa A."/>
            <person name="Iarovenko S."/>
            <person name="Subramanian E."/>
            <person name="Araus A.J."/>
            <person name="Petzold A."/>
            <person name="Susuki M."/>
            <person name="Suzuki K.-i.T."/>
            <person name="Hayashi T."/>
            <person name="Toyoda A."/>
            <person name="Oliveira C."/>
            <person name="Osipova E."/>
            <person name="Leigh N.D."/>
            <person name="Simon A."/>
            <person name="Yun M.H."/>
        </authorList>
    </citation>
    <scope>NUCLEOTIDE SEQUENCE</scope>
    <source>
        <strain evidence="2">20211129_DDA</strain>
        <tissue evidence="2">Liver</tissue>
    </source>
</reference>
<dbReference type="AlphaFoldDB" id="A0AAV7KPS1"/>
<sequence length="131" mass="14556">MYDQCGSAGQCNRLQKDTLGHVEQCPGGAFALPEVTSQDVNPDIWVKKEDRIRTRVRLLGNAEEPEDADEREKQENGEPKTDKPGTPLPKTPLVETPSRRDQTNVKAGHVSGVMLLTQVCGCLLNPLGYWW</sequence>